<gene>
    <name evidence="1" type="ORF">PCA31118_00389</name>
</gene>
<dbReference type="AlphaFoldDB" id="A0A5E4ZKH2"/>
<reference evidence="1 2" key="1">
    <citation type="submission" date="2019-08" db="EMBL/GenBank/DDBJ databases">
        <authorList>
            <person name="Peeters C."/>
        </authorList>
    </citation>
    <scope>NUCLEOTIDE SEQUENCE [LARGE SCALE GENOMIC DNA]</scope>
    <source>
        <strain evidence="1 2">LMG 31118</strain>
    </source>
</reference>
<name>A0A5E4ZKH2_9BURK</name>
<dbReference type="EMBL" id="CABPSQ010000001">
    <property type="protein sequence ID" value="VVE60885.1"/>
    <property type="molecule type" value="Genomic_DNA"/>
</dbReference>
<organism evidence="1 2">
    <name type="scientific">Pandoraea captiosa</name>
    <dbReference type="NCBI Taxonomy" id="2508302"/>
    <lineage>
        <taxon>Bacteria</taxon>
        <taxon>Pseudomonadati</taxon>
        <taxon>Pseudomonadota</taxon>
        <taxon>Betaproteobacteria</taxon>
        <taxon>Burkholderiales</taxon>
        <taxon>Burkholderiaceae</taxon>
        <taxon>Pandoraea</taxon>
    </lineage>
</organism>
<keyword evidence="2" id="KW-1185">Reference proteome</keyword>
<sequence length="175" mass="18739">MPPRHVIAHLIARVIAHALAHALSRRTRQAASPVRYVDDPGWPGRLAFALALVMLGVAPRTHAQLTSPGPTSVDSFHQPCVAVSGIPRAAPGDTPRRMQFHGQHGQHRAEGSSVVVGKAVRKRYIELDDRCASAPAFAPTRDVDSTSVWYVDTPAGHGYALSQHAGKRTLPGVTS</sequence>
<accession>A0A5E4ZKH2</accession>
<dbReference type="OrthoDB" id="8942115at2"/>
<evidence type="ECO:0000313" key="2">
    <source>
        <dbReference type="Proteomes" id="UP000414136"/>
    </source>
</evidence>
<dbReference type="RefSeq" id="WP_150622453.1">
    <property type="nucleotide sequence ID" value="NZ_CABPSQ010000001.1"/>
</dbReference>
<evidence type="ECO:0000313" key="1">
    <source>
        <dbReference type="EMBL" id="VVE60885.1"/>
    </source>
</evidence>
<dbReference type="Proteomes" id="UP000414136">
    <property type="component" value="Unassembled WGS sequence"/>
</dbReference>
<proteinExistence type="predicted"/>
<protein>
    <submittedName>
        <fullName evidence="1">Uncharacterized protein</fullName>
    </submittedName>
</protein>